<dbReference type="SUPFAM" id="SSF53597">
    <property type="entry name" value="Dihydrofolate reductase-like"/>
    <property type="match status" value="1"/>
</dbReference>
<dbReference type="OrthoDB" id="2096723at2759"/>
<gene>
    <name evidence="11" type="ORF">BJ554DRAFT_7206</name>
</gene>
<keyword evidence="12" id="KW-1185">Reference proteome</keyword>
<evidence type="ECO:0000256" key="8">
    <source>
        <dbReference type="ARBA" id="ARBA00049020"/>
    </source>
</evidence>
<organism evidence="11 12">
    <name type="scientific">Olpidium bornovanus</name>
    <dbReference type="NCBI Taxonomy" id="278681"/>
    <lineage>
        <taxon>Eukaryota</taxon>
        <taxon>Fungi</taxon>
        <taxon>Fungi incertae sedis</taxon>
        <taxon>Olpidiomycota</taxon>
        <taxon>Olpidiomycotina</taxon>
        <taxon>Olpidiomycetes</taxon>
        <taxon>Olpidiales</taxon>
        <taxon>Olpidiaceae</taxon>
        <taxon>Olpidium</taxon>
    </lineage>
</organism>
<evidence type="ECO:0000256" key="1">
    <source>
        <dbReference type="ARBA" id="ARBA00003555"/>
    </source>
</evidence>
<dbReference type="Gene3D" id="3.40.430.10">
    <property type="entry name" value="Dihydrofolate Reductase, subunit A"/>
    <property type="match status" value="1"/>
</dbReference>
<evidence type="ECO:0000256" key="3">
    <source>
        <dbReference type="ARBA" id="ARBA00012851"/>
    </source>
</evidence>
<reference evidence="11 12" key="1">
    <citation type="journal article" name="Sci. Rep.">
        <title>Genome-scale phylogenetic analyses confirm Olpidium as the closest living zoosporic fungus to the non-flagellated, terrestrial fungi.</title>
        <authorList>
            <person name="Chang Y."/>
            <person name="Rochon D."/>
            <person name="Sekimoto S."/>
            <person name="Wang Y."/>
            <person name="Chovatia M."/>
            <person name="Sandor L."/>
            <person name="Salamov A."/>
            <person name="Grigoriev I.V."/>
            <person name="Stajich J.E."/>
            <person name="Spatafora J.W."/>
        </authorList>
    </citation>
    <scope>NUCLEOTIDE SEQUENCE [LARGE SCALE GENOMIC DNA]</scope>
    <source>
        <strain evidence="11">S191</strain>
    </source>
</reference>
<comment type="caution">
    <text evidence="11">The sequence shown here is derived from an EMBL/GenBank/DDBJ whole genome shotgun (WGS) entry which is preliminary data.</text>
</comment>
<dbReference type="InterPro" id="IPR024072">
    <property type="entry name" value="DHFR-like_dom_sf"/>
</dbReference>
<dbReference type="Pfam" id="PF01872">
    <property type="entry name" value="RibD_C"/>
    <property type="match status" value="1"/>
</dbReference>
<evidence type="ECO:0000313" key="12">
    <source>
        <dbReference type="Proteomes" id="UP000673691"/>
    </source>
</evidence>
<comment type="catalytic activity">
    <reaction evidence="8">
        <text>2,5-diamino-6-(1-D-ribitylamino)pyrimidin-4(3H)-one 5'-phosphate + NADP(+) = 2,5-diamino-6-(1-D-ribosylamino)pyrimidin-4(3H)-one 5'-phosphate + NADPH + H(+)</text>
        <dbReference type="Rhea" id="RHEA:27278"/>
        <dbReference type="ChEBI" id="CHEBI:15378"/>
        <dbReference type="ChEBI" id="CHEBI:57783"/>
        <dbReference type="ChEBI" id="CHEBI:58349"/>
        <dbReference type="ChEBI" id="CHEBI:58890"/>
        <dbReference type="ChEBI" id="CHEBI:59545"/>
        <dbReference type="EC" id="1.1.1.302"/>
    </reaction>
</comment>
<comment type="catalytic activity">
    <reaction evidence="7">
        <text>2,5-diamino-6-(1-D-ribitylamino)pyrimidin-4(3H)-one 5'-phosphate + NAD(+) = 2,5-diamino-6-(1-D-ribosylamino)pyrimidin-4(3H)-one 5'-phosphate + NADH + H(+)</text>
        <dbReference type="Rhea" id="RHEA:27274"/>
        <dbReference type="ChEBI" id="CHEBI:15378"/>
        <dbReference type="ChEBI" id="CHEBI:57540"/>
        <dbReference type="ChEBI" id="CHEBI:57945"/>
        <dbReference type="ChEBI" id="CHEBI:58890"/>
        <dbReference type="ChEBI" id="CHEBI:59545"/>
        <dbReference type="EC" id="1.1.1.302"/>
    </reaction>
</comment>
<dbReference type="AlphaFoldDB" id="A0A8H7ZW86"/>
<evidence type="ECO:0000313" key="11">
    <source>
        <dbReference type="EMBL" id="KAG5460708.1"/>
    </source>
</evidence>
<proteinExistence type="inferred from homology"/>
<dbReference type="EC" id="1.1.1.302" evidence="3"/>
<accession>A0A8H7ZW86</accession>
<dbReference type="Proteomes" id="UP000673691">
    <property type="component" value="Unassembled WGS sequence"/>
</dbReference>
<comment type="function">
    <text evidence="1">Catalyzes an early step in riboflavin biosynthesis, the NADPH-dependent reduction of the ribose side chain of 2,5-diamino-6-ribosylamino-4(3H)-pyrimidinone 5'-phosphate, yielding 2,5-diamino-6-ribitylamino-4(3H)-pyrimidinone 5'-phosphate.</text>
</comment>
<protein>
    <recommendedName>
        <fullName evidence="4">2,5-diamino-6-ribosylamino-4(3H)-pyrimidinone 5'-phosphate reductase</fullName>
        <ecNumber evidence="3">1.1.1.302</ecNumber>
    </recommendedName>
    <alternativeName>
        <fullName evidence="6">2,5-diamino-6-(5-phospho-D-ribosylamino)pyrimidin-4(3H)-one reductase</fullName>
    </alternativeName>
    <alternativeName>
        <fullName evidence="5">2,5-diamino-6-ribitylamino-4(3H)-pyrimidinone 5'-phosphate synthase</fullName>
    </alternativeName>
</protein>
<dbReference type="EMBL" id="JAEFCI010004828">
    <property type="protein sequence ID" value="KAG5460708.1"/>
    <property type="molecule type" value="Genomic_DNA"/>
</dbReference>
<dbReference type="GO" id="GO:0008703">
    <property type="term" value="F:5-amino-6-(5-phosphoribosylamino)uracil reductase activity"/>
    <property type="evidence" value="ECO:0007669"/>
    <property type="project" value="InterPro"/>
</dbReference>
<evidence type="ECO:0000259" key="10">
    <source>
        <dbReference type="Pfam" id="PF01872"/>
    </source>
</evidence>
<comment type="similarity">
    <text evidence="2">Belongs to the HTP reductase family.</text>
</comment>
<evidence type="ECO:0000256" key="5">
    <source>
        <dbReference type="ARBA" id="ARBA00030073"/>
    </source>
</evidence>
<evidence type="ECO:0000256" key="2">
    <source>
        <dbReference type="ARBA" id="ARBA00009723"/>
    </source>
</evidence>
<feature type="domain" description="Bacterial bifunctional deaminase-reductase C-terminal" evidence="10">
    <location>
        <begin position="92"/>
        <end position="251"/>
    </location>
</feature>
<evidence type="ECO:0000256" key="6">
    <source>
        <dbReference type="ARBA" id="ARBA00031630"/>
    </source>
</evidence>
<sequence>MPTLSEFSDADVPLREVTSFLDVTGRPVAADRPYAWSNTVRTLGPSVKAGTMGFEPDRAQPPAAGPDVALKHVPGVGRGAAADWRLVAAGWSNADAVLVSGAILRDENADGWVVSDPDLLEHRKSVLRRSREQPVQAVLSRNCEFDFGLPVFRREDVDVVVLTSKEGRRRGEERAARALGGSVPRRLRFVEFVEGATGIDLRRAFEYLRKVLGVEYLDVACGGSVLRQLIDLKLLDELRCTVSGAFAGSLSSSGQPRPTQFAEDDERHRRFSKDDCPLVRWIGIRTLGEHHIFLRGEWMYRH</sequence>
<evidence type="ECO:0000256" key="7">
    <source>
        <dbReference type="ARBA" id="ARBA00047550"/>
    </source>
</evidence>
<evidence type="ECO:0000256" key="9">
    <source>
        <dbReference type="SAM" id="MobiDB-lite"/>
    </source>
</evidence>
<evidence type="ECO:0000256" key="4">
    <source>
        <dbReference type="ARBA" id="ARBA00015035"/>
    </source>
</evidence>
<dbReference type="InterPro" id="IPR002734">
    <property type="entry name" value="RibDG_C"/>
</dbReference>
<name>A0A8H7ZW86_9FUNG</name>
<dbReference type="GO" id="GO:0009231">
    <property type="term" value="P:riboflavin biosynthetic process"/>
    <property type="evidence" value="ECO:0007669"/>
    <property type="project" value="InterPro"/>
</dbReference>
<feature type="region of interest" description="Disordered" evidence="9">
    <location>
        <begin position="248"/>
        <end position="268"/>
    </location>
</feature>